<dbReference type="InterPro" id="IPR036388">
    <property type="entry name" value="WH-like_DNA-bd_sf"/>
</dbReference>
<keyword evidence="2" id="KW-0479">Metal-binding</keyword>
<evidence type="ECO:0000256" key="12">
    <source>
        <dbReference type="ARBA" id="ARBA00044550"/>
    </source>
</evidence>
<dbReference type="NCBIfam" id="TIGR00614">
    <property type="entry name" value="recQ_fam"/>
    <property type="match status" value="1"/>
</dbReference>
<dbReference type="InterPro" id="IPR027417">
    <property type="entry name" value="P-loop_NTPase"/>
</dbReference>
<evidence type="ECO:0000313" key="16">
    <source>
        <dbReference type="EMBL" id="MEC4721810.1"/>
    </source>
</evidence>
<keyword evidence="7" id="KW-0238">DNA-binding</keyword>
<dbReference type="SMART" id="SM00487">
    <property type="entry name" value="DEXDc"/>
    <property type="match status" value="1"/>
</dbReference>
<evidence type="ECO:0000256" key="13">
    <source>
        <dbReference type="SAM" id="MobiDB-lite"/>
    </source>
</evidence>
<evidence type="ECO:0000256" key="1">
    <source>
        <dbReference type="ARBA" id="ARBA00005446"/>
    </source>
</evidence>
<dbReference type="InterPro" id="IPR001650">
    <property type="entry name" value="Helicase_C-like"/>
</dbReference>
<feature type="domain" description="Helicase C-terminal" evidence="15">
    <location>
        <begin position="248"/>
        <end position="416"/>
    </location>
</feature>
<dbReference type="GO" id="GO:0003678">
    <property type="term" value="F:DNA helicase activity"/>
    <property type="evidence" value="ECO:0007669"/>
    <property type="project" value="UniProtKB-EC"/>
</dbReference>
<dbReference type="Gene3D" id="1.10.10.10">
    <property type="entry name" value="Winged helix-like DNA-binding domain superfamily/Winged helix DNA-binding domain"/>
    <property type="match status" value="1"/>
</dbReference>
<dbReference type="PROSITE" id="PS51192">
    <property type="entry name" value="HELICASE_ATP_BIND_1"/>
    <property type="match status" value="1"/>
</dbReference>
<dbReference type="Gene3D" id="3.40.50.300">
    <property type="entry name" value="P-loop containing nucleotide triphosphate hydrolases"/>
    <property type="match status" value="2"/>
</dbReference>
<dbReference type="GO" id="GO:0016787">
    <property type="term" value="F:hydrolase activity"/>
    <property type="evidence" value="ECO:0007669"/>
    <property type="project" value="UniProtKB-KW"/>
</dbReference>
<comment type="catalytic activity">
    <reaction evidence="9">
        <text>Couples ATP hydrolysis with the unwinding of duplex DNA by translocating in the 3'-5' direction.</text>
        <dbReference type="EC" id="5.6.2.4"/>
    </reaction>
</comment>
<evidence type="ECO:0000256" key="10">
    <source>
        <dbReference type="ARBA" id="ARBA00034808"/>
    </source>
</evidence>
<dbReference type="PANTHER" id="PTHR13710">
    <property type="entry name" value="DNA HELICASE RECQ FAMILY MEMBER"/>
    <property type="match status" value="1"/>
</dbReference>
<keyword evidence="3" id="KW-0547">Nucleotide-binding</keyword>
<keyword evidence="4 16" id="KW-0378">Hydrolase</keyword>
<dbReference type="Pfam" id="PF00270">
    <property type="entry name" value="DEAD"/>
    <property type="match status" value="1"/>
</dbReference>
<dbReference type="PANTHER" id="PTHR13710:SF105">
    <property type="entry name" value="ATP-DEPENDENT DNA HELICASE Q1"/>
    <property type="match status" value="1"/>
</dbReference>
<accession>A0ABU6JEV1</accession>
<dbReference type="SMART" id="SM00490">
    <property type="entry name" value="HELICc"/>
    <property type="match status" value="1"/>
</dbReference>
<evidence type="ECO:0000259" key="14">
    <source>
        <dbReference type="PROSITE" id="PS51192"/>
    </source>
</evidence>
<reference evidence="16 17" key="1">
    <citation type="submission" date="2023-10" db="EMBL/GenBank/DDBJ databases">
        <title>Noviherbaspirillum sp. CPCC 100848 genome assembly.</title>
        <authorList>
            <person name="Li X.Y."/>
            <person name="Fang X.M."/>
        </authorList>
    </citation>
    <scope>NUCLEOTIDE SEQUENCE [LARGE SCALE GENOMIC DNA]</scope>
    <source>
        <strain evidence="16 17">CPCC 100848</strain>
    </source>
</reference>
<comment type="caution">
    <text evidence="16">The sequence shown here is derived from an EMBL/GenBank/DDBJ whole genome shotgun (WGS) entry which is preliminary data.</text>
</comment>
<dbReference type="Pfam" id="PF16124">
    <property type="entry name" value="RecQ_Zn_bind"/>
    <property type="match status" value="1"/>
</dbReference>
<evidence type="ECO:0000256" key="7">
    <source>
        <dbReference type="ARBA" id="ARBA00023125"/>
    </source>
</evidence>
<evidence type="ECO:0000256" key="8">
    <source>
        <dbReference type="ARBA" id="ARBA00023235"/>
    </source>
</evidence>
<dbReference type="SUPFAM" id="SSF52540">
    <property type="entry name" value="P-loop containing nucleoside triphosphate hydrolases"/>
    <property type="match status" value="1"/>
</dbReference>
<dbReference type="InterPro" id="IPR011545">
    <property type="entry name" value="DEAD/DEAH_box_helicase_dom"/>
</dbReference>
<feature type="region of interest" description="Disordered" evidence="13">
    <location>
        <begin position="517"/>
        <end position="536"/>
    </location>
</feature>
<evidence type="ECO:0000256" key="4">
    <source>
        <dbReference type="ARBA" id="ARBA00022801"/>
    </source>
</evidence>
<sequence>MSIHTTPSARSGGRKISPSSFMARRSTSRISRAELHETLNETFGIEELRPGQKEVIDSVLRRCHTLAIMPTGAGKSLCYQLPALKMPGMTIVVSPLISLMKDQASKLESAGVGAAEVNSTLTTREEASVLESIKQADHEFVFVTPERLSDPGFMETIAHNQISLFVIDEAHCISQWGHDFRPAFLNLGAAIKALGNPTVLALTATATDEVVTDISKQLGLDDMHVINTGIYRSNLHYRAIAVTDDGEKLSQILRLVREEEGSGIVYAATVKAVEEVHEALKEAGESVTYYHGQLSAKIRSQNQDAFMNGESRIMVATNAFGMGIDKADIRFVIHYQIPGNLEAYYQESGRAGRDGEPADCILLYQAKDKQVQQFFLARRYPGVDDLSSVYSALQALSANGSFVSFARLHEELEELSDARLQVSLKLLRDGGLQEQNDELAYRVTRVRAKPKDLAQLVETYRDKTARDHEALERMVFYAQTGFCRWKVLIDYFGEEADWSHCGGCDNCRQPPEQALSPEHIRDHAPPSLREDKDPLPDVGTAVRVPKYGEGRVVSSAGDKVTIIFPDRQTKTFLRDYVKAA</sequence>
<dbReference type="InterPro" id="IPR032284">
    <property type="entry name" value="RecQ_Zn-bd"/>
</dbReference>
<dbReference type="Pfam" id="PF00271">
    <property type="entry name" value="Helicase_C"/>
    <property type="match status" value="1"/>
</dbReference>
<name>A0ABU6JEV1_9BURK</name>
<feature type="region of interest" description="Disordered" evidence="13">
    <location>
        <begin position="1"/>
        <end position="28"/>
    </location>
</feature>
<dbReference type="InterPro" id="IPR002464">
    <property type="entry name" value="DNA/RNA_helicase_DEAH_CS"/>
</dbReference>
<proteinExistence type="inferred from homology"/>
<keyword evidence="17" id="KW-1185">Reference proteome</keyword>
<organism evidence="16 17">
    <name type="scientific">Noviherbaspirillum album</name>
    <dbReference type="NCBI Taxonomy" id="3080276"/>
    <lineage>
        <taxon>Bacteria</taxon>
        <taxon>Pseudomonadati</taxon>
        <taxon>Pseudomonadota</taxon>
        <taxon>Betaproteobacteria</taxon>
        <taxon>Burkholderiales</taxon>
        <taxon>Oxalobacteraceae</taxon>
        <taxon>Noviherbaspirillum</taxon>
    </lineage>
</organism>
<evidence type="ECO:0000256" key="9">
    <source>
        <dbReference type="ARBA" id="ARBA00034617"/>
    </source>
</evidence>
<dbReference type="EC" id="5.6.2.4" evidence="10"/>
<feature type="domain" description="Helicase ATP-binding" evidence="14">
    <location>
        <begin position="56"/>
        <end position="224"/>
    </location>
</feature>
<feature type="compositionally biased region" description="Basic and acidic residues" evidence="13">
    <location>
        <begin position="518"/>
        <end position="535"/>
    </location>
</feature>
<evidence type="ECO:0000313" key="17">
    <source>
        <dbReference type="Proteomes" id="UP001352263"/>
    </source>
</evidence>
<dbReference type="CDD" id="cd17920">
    <property type="entry name" value="DEXHc_RecQ"/>
    <property type="match status" value="1"/>
</dbReference>
<keyword evidence="8" id="KW-0413">Isomerase</keyword>
<dbReference type="InterPro" id="IPR014001">
    <property type="entry name" value="Helicase_ATP-bd"/>
</dbReference>
<gene>
    <name evidence="16" type="ORF">RY831_21815</name>
</gene>
<evidence type="ECO:0000256" key="3">
    <source>
        <dbReference type="ARBA" id="ARBA00022741"/>
    </source>
</evidence>
<evidence type="ECO:0000256" key="2">
    <source>
        <dbReference type="ARBA" id="ARBA00022723"/>
    </source>
</evidence>
<dbReference type="EMBL" id="JAWIIV010000022">
    <property type="protein sequence ID" value="MEC4721810.1"/>
    <property type="molecule type" value="Genomic_DNA"/>
</dbReference>
<evidence type="ECO:0000256" key="11">
    <source>
        <dbReference type="ARBA" id="ARBA00044535"/>
    </source>
</evidence>
<comment type="similarity">
    <text evidence="1">Belongs to the helicase family. RecQ subfamily.</text>
</comment>
<dbReference type="PROSITE" id="PS51194">
    <property type="entry name" value="HELICASE_CTER"/>
    <property type="match status" value="1"/>
</dbReference>
<protein>
    <recommendedName>
        <fullName evidence="11">ATP-dependent DNA helicase RecQ</fullName>
        <ecNumber evidence="10">5.6.2.4</ecNumber>
    </recommendedName>
    <alternativeName>
        <fullName evidence="12">DNA 3'-5' helicase RecQ</fullName>
    </alternativeName>
</protein>
<evidence type="ECO:0000259" key="15">
    <source>
        <dbReference type="PROSITE" id="PS51194"/>
    </source>
</evidence>
<dbReference type="Proteomes" id="UP001352263">
    <property type="component" value="Unassembled WGS sequence"/>
</dbReference>
<keyword evidence="6" id="KW-0067">ATP-binding</keyword>
<dbReference type="InterPro" id="IPR004589">
    <property type="entry name" value="DNA_helicase_ATP-dep_RecQ"/>
</dbReference>
<evidence type="ECO:0000256" key="6">
    <source>
        <dbReference type="ARBA" id="ARBA00022840"/>
    </source>
</evidence>
<keyword evidence="5 16" id="KW-0347">Helicase</keyword>
<evidence type="ECO:0000256" key="5">
    <source>
        <dbReference type="ARBA" id="ARBA00022806"/>
    </source>
</evidence>
<dbReference type="CDD" id="cd18794">
    <property type="entry name" value="SF2_C_RecQ"/>
    <property type="match status" value="1"/>
</dbReference>
<dbReference type="PROSITE" id="PS00690">
    <property type="entry name" value="DEAH_ATP_HELICASE"/>
    <property type="match status" value="1"/>
</dbReference>